<dbReference type="InterPro" id="IPR056125">
    <property type="entry name" value="DUF7708"/>
</dbReference>
<dbReference type="InterPro" id="IPR056884">
    <property type="entry name" value="NPHP3-like_N"/>
</dbReference>
<proteinExistence type="predicted"/>
<accession>A0A7C8I649</accession>
<dbReference type="Proteomes" id="UP000481861">
    <property type="component" value="Unassembled WGS sequence"/>
</dbReference>
<evidence type="ECO:0000259" key="3">
    <source>
        <dbReference type="Pfam" id="PF24883"/>
    </source>
</evidence>
<evidence type="ECO:0000256" key="1">
    <source>
        <dbReference type="ARBA" id="ARBA00022737"/>
    </source>
</evidence>
<reference evidence="4 5" key="1">
    <citation type="submission" date="2020-01" db="EMBL/GenBank/DDBJ databases">
        <authorList>
            <consortium name="DOE Joint Genome Institute"/>
            <person name="Haridas S."/>
            <person name="Albert R."/>
            <person name="Binder M."/>
            <person name="Bloem J."/>
            <person name="Labutti K."/>
            <person name="Salamov A."/>
            <person name="Andreopoulos B."/>
            <person name="Baker S.E."/>
            <person name="Barry K."/>
            <person name="Bills G."/>
            <person name="Bluhm B.H."/>
            <person name="Cannon C."/>
            <person name="Castanera R."/>
            <person name="Culley D.E."/>
            <person name="Daum C."/>
            <person name="Ezra D."/>
            <person name="Gonzalez J.B."/>
            <person name="Henrissat B."/>
            <person name="Kuo A."/>
            <person name="Liang C."/>
            <person name="Lipzen A."/>
            <person name="Lutzoni F."/>
            <person name="Magnuson J."/>
            <person name="Mondo S."/>
            <person name="Nolan M."/>
            <person name="Ohm R."/>
            <person name="Pangilinan J."/>
            <person name="Park H.-J.H."/>
            <person name="Ramirez L."/>
            <person name="Alfaro M."/>
            <person name="Sun H."/>
            <person name="Tritt A."/>
            <person name="Yoshinaga Y."/>
            <person name="Zwiers L.-H.L."/>
            <person name="Turgeon B.G."/>
            <person name="Goodwin S.B."/>
            <person name="Spatafora J.W."/>
            <person name="Crous P.W."/>
            <person name="Grigoriev I.V."/>
        </authorList>
    </citation>
    <scope>NUCLEOTIDE SEQUENCE [LARGE SCALE GENOMIC DNA]</scope>
    <source>
        <strain evidence="4 5">CBS 611.86</strain>
    </source>
</reference>
<dbReference type="EMBL" id="JAADJZ010000020">
    <property type="protein sequence ID" value="KAF2868193.1"/>
    <property type="molecule type" value="Genomic_DNA"/>
</dbReference>
<sequence>MKGAGFGSGEAAYGALSLFLVIAVNKDKTEDFVDKMLIELRQQYLRIKMLKDVYPTTQMQEYTGVLYRLGIKFLHETVRYCSMGVLRRLRYIMTWPPSIGVENKVSEIKDAIREVEREMRALDGKRLNKIERVQSSMDHEQKASKATLEELSAIFHAQQIRTDNDRLDSLRRLLHVELEDIEIDPENYDTRLEDTFSRLRRLPPLDVDAQVQSQPVFAEWKQAKVSSIILLHGATVAPKQTSYSWLSPAATRMVRESRDGGGITGHNSAFAYHLCHISDTHAIPQNEISPSVVISGIIYQILKSDYGKQILRNEQHYTALQRKLETFDRLISKPTAHSQKLIGLLAQVFVNARIQKVLIVVDRIDRVRGGISRVLDLLASLVESTTSTVKIFLTARSRKFDVSDLRDWLDSGRLVRLAIDQDN</sequence>
<protein>
    <submittedName>
        <fullName evidence="4">Uncharacterized protein</fullName>
    </submittedName>
</protein>
<dbReference type="Pfam" id="PF24809">
    <property type="entry name" value="DUF7708"/>
    <property type="match status" value="1"/>
</dbReference>
<dbReference type="OrthoDB" id="5389929at2759"/>
<organism evidence="4 5">
    <name type="scientific">Massariosphaeria phaeospora</name>
    <dbReference type="NCBI Taxonomy" id="100035"/>
    <lineage>
        <taxon>Eukaryota</taxon>
        <taxon>Fungi</taxon>
        <taxon>Dikarya</taxon>
        <taxon>Ascomycota</taxon>
        <taxon>Pezizomycotina</taxon>
        <taxon>Dothideomycetes</taxon>
        <taxon>Pleosporomycetidae</taxon>
        <taxon>Pleosporales</taxon>
        <taxon>Pleosporales incertae sedis</taxon>
        <taxon>Massariosphaeria</taxon>
    </lineage>
</organism>
<dbReference type="AlphaFoldDB" id="A0A7C8I649"/>
<evidence type="ECO:0000259" key="2">
    <source>
        <dbReference type="Pfam" id="PF24809"/>
    </source>
</evidence>
<dbReference type="Pfam" id="PF24883">
    <property type="entry name" value="NPHP3_N"/>
    <property type="match status" value="1"/>
</dbReference>
<feature type="domain" description="DUF7708" evidence="2">
    <location>
        <begin position="11"/>
        <end position="123"/>
    </location>
</feature>
<gene>
    <name evidence="4" type="ORF">BDV95DRAFT_610160</name>
</gene>
<name>A0A7C8I649_9PLEO</name>
<feature type="domain" description="Nephrocystin 3-like N-terminal" evidence="3">
    <location>
        <begin position="213"/>
        <end position="396"/>
    </location>
</feature>
<evidence type="ECO:0000313" key="5">
    <source>
        <dbReference type="Proteomes" id="UP000481861"/>
    </source>
</evidence>
<keyword evidence="5" id="KW-1185">Reference proteome</keyword>
<comment type="caution">
    <text evidence="4">The sequence shown here is derived from an EMBL/GenBank/DDBJ whole genome shotgun (WGS) entry which is preliminary data.</text>
</comment>
<evidence type="ECO:0000313" key="4">
    <source>
        <dbReference type="EMBL" id="KAF2868193.1"/>
    </source>
</evidence>
<keyword evidence="1" id="KW-0677">Repeat</keyword>